<gene>
    <name evidence="1" type="ORF">BGP80_12165</name>
</gene>
<sequence length="69" mass="7790">MSDDSLSAQGRAEFHRQFKSQAQAHAERLLAQHAVMGSAWLSWVAGQLYEITPAPLAAMVRRELQRLNR</sequence>
<proteinExistence type="predicted"/>
<dbReference type="RefSeq" id="WP_103436801.1">
    <property type="nucleotide sequence ID" value="NZ_MIND01000018.1"/>
</dbReference>
<accession>A0A2S3WCM8</accession>
<comment type="caution">
    <text evidence="1">The sequence shown here is derived from an EMBL/GenBank/DDBJ whole genome shotgun (WGS) entry which is preliminary data.</text>
</comment>
<dbReference type="Proteomes" id="UP000237194">
    <property type="component" value="Unassembled WGS sequence"/>
</dbReference>
<dbReference type="EMBL" id="MIND01000018">
    <property type="protein sequence ID" value="POF88679.1"/>
    <property type="molecule type" value="Genomic_DNA"/>
</dbReference>
<dbReference type="AlphaFoldDB" id="A0A2S3WCM8"/>
<evidence type="ECO:0000313" key="1">
    <source>
        <dbReference type="EMBL" id="POF88679.1"/>
    </source>
</evidence>
<reference evidence="1 2" key="1">
    <citation type="submission" date="2016-08" db="EMBL/GenBank/DDBJ databases">
        <authorList>
            <person name="Seilhamer J.J."/>
        </authorList>
    </citation>
    <scope>NUCLEOTIDE SEQUENCE [LARGE SCALE GENOMIC DNA]</scope>
    <source>
        <strain evidence="1 2">KT-27</strain>
    </source>
</reference>
<organism evidence="1 2">
    <name type="scientific">Pseudomonas putida</name>
    <name type="common">Arthrobacter siderocapsulatus</name>
    <dbReference type="NCBI Taxonomy" id="303"/>
    <lineage>
        <taxon>Bacteria</taxon>
        <taxon>Pseudomonadati</taxon>
        <taxon>Pseudomonadota</taxon>
        <taxon>Gammaproteobacteria</taxon>
        <taxon>Pseudomonadales</taxon>
        <taxon>Pseudomonadaceae</taxon>
        <taxon>Pseudomonas</taxon>
    </lineage>
</organism>
<reference evidence="1 2" key="2">
    <citation type="submission" date="2018-03" db="EMBL/GenBank/DDBJ databases">
        <title>Draft genome of Pseudomonas putida strain KT-27.</title>
        <authorList>
            <person name="Yoshizawa S."/>
            <person name="Khan N.H."/>
            <person name="Nishimura M."/>
            <person name="Chiura H.X."/>
            <person name="Ogura Y."/>
            <person name="Hayashi T."/>
            <person name="Kogure K."/>
        </authorList>
    </citation>
    <scope>NUCLEOTIDE SEQUENCE [LARGE SCALE GENOMIC DNA]</scope>
    <source>
        <strain evidence="1 2">KT-27</strain>
    </source>
</reference>
<protein>
    <submittedName>
        <fullName evidence="1">Uncharacterized protein</fullName>
    </submittedName>
</protein>
<evidence type="ECO:0000313" key="2">
    <source>
        <dbReference type="Proteomes" id="UP000237194"/>
    </source>
</evidence>
<name>A0A2S3WCM8_PSEPU</name>